<dbReference type="EMBL" id="VOQQ01000001">
    <property type="protein sequence ID" value="TXC63040.1"/>
    <property type="molecule type" value="Genomic_DNA"/>
</dbReference>
<dbReference type="RefSeq" id="WP_147042441.1">
    <property type="nucleotide sequence ID" value="NZ_BAABIR010000002.1"/>
</dbReference>
<name>A0A5C6TS73_9SPHN</name>
<evidence type="ECO:0000313" key="5">
    <source>
        <dbReference type="Proteomes" id="UP000321249"/>
    </source>
</evidence>
<proteinExistence type="predicted"/>
<accession>A0A5C6TS73</accession>
<organism evidence="4 5">
    <name type="scientific">Allosphingosinicella ginsenosidimutans</name>
    <dbReference type="NCBI Taxonomy" id="1176539"/>
    <lineage>
        <taxon>Bacteria</taxon>
        <taxon>Pseudomonadati</taxon>
        <taxon>Pseudomonadota</taxon>
        <taxon>Alphaproteobacteria</taxon>
        <taxon>Sphingomonadales</taxon>
        <taxon>Sphingomonadaceae</taxon>
        <taxon>Allosphingosinicella</taxon>
    </lineage>
</organism>
<dbReference type="Pfam" id="PF00583">
    <property type="entry name" value="Acetyltransf_1"/>
    <property type="match status" value="1"/>
</dbReference>
<protein>
    <submittedName>
        <fullName evidence="4">GNAT family N-acetyltransferase</fullName>
    </submittedName>
</protein>
<comment type="caution">
    <text evidence="4">The sequence shown here is derived from an EMBL/GenBank/DDBJ whole genome shotgun (WGS) entry which is preliminary data.</text>
</comment>
<evidence type="ECO:0000256" key="1">
    <source>
        <dbReference type="ARBA" id="ARBA00022679"/>
    </source>
</evidence>
<dbReference type="InterPro" id="IPR050832">
    <property type="entry name" value="Bact_Acetyltransf"/>
</dbReference>
<dbReference type="Gene3D" id="3.40.630.30">
    <property type="match status" value="1"/>
</dbReference>
<dbReference type="PROSITE" id="PS51186">
    <property type="entry name" value="GNAT"/>
    <property type="match status" value="1"/>
</dbReference>
<dbReference type="GO" id="GO:0016747">
    <property type="term" value="F:acyltransferase activity, transferring groups other than amino-acyl groups"/>
    <property type="evidence" value="ECO:0007669"/>
    <property type="project" value="InterPro"/>
</dbReference>
<dbReference type="InterPro" id="IPR000182">
    <property type="entry name" value="GNAT_dom"/>
</dbReference>
<dbReference type="OrthoDB" id="143110at2"/>
<dbReference type="Proteomes" id="UP000321249">
    <property type="component" value="Unassembled WGS sequence"/>
</dbReference>
<dbReference type="AlphaFoldDB" id="A0A5C6TS73"/>
<keyword evidence="1 4" id="KW-0808">Transferase</keyword>
<dbReference type="CDD" id="cd04301">
    <property type="entry name" value="NAT_SF"/>
    <property type="match status" value="1"/>
</dbReference>
<evidence type="ECO:0000256" key="2">
    <source>
        <dbReference type="ARBA" id="ARBA00023315"/>
    </source>
</evidence>
<sequence>MSEITYRDATAADVEAIDALFRRVFTEIFGHLYDPADLAAFYAGFTREAWLAELAQPDLRIRLAEADGAVAGFAKVSDPTLPVTPAGPAMELRQLYLDPDQRGAGVADALMAWALGEAEARGAGEIFLSVYIDNHRARRFYERYGFETVGRYDFMVGTHADEDLLMRRTL</sequence>
<gene>
    <name evidence="4" type="ORF">FRZ32_04790</name>
</gene>
<keyword evidence="2" id="KW-0012">Acyltransferase</keyword>
<evidence type="ECO:0000313" key="4">
    <source>
        <dbReference type="EMBL" id="TXC63040.1"/>
    </source>
</evidence>
<keyword evidence="5" id="KW-1185">Reference proteome</keyword>
<feature type="domain" description="N-acetyltransferase" evidence="3">
    <location>
        <begin position="4"/>
        <end position="170"/>
    </location>
</feature>
<dbReference type="PANTHER" id="PTHR43877">
    <property type="entry name" value="AMINOALKYLPHOSPHONATE N-ACETYLTRANSFERASE-RELATED-RELATED"/>
    <property type="match status" value="1"/>
</dbReference>
<reference evidence="4 5" key="1">
    <citation type="journal article" date="2015" name="J. Microbiol.">
        <title>Sphingosinicella ginsenosidimutans sp. nov., with ginsenoside converting activity.</title>
        <authorList>
            <person name="Kim J.K."/>
            <person name="Kang M.S."/>
            <person name="Park S.C."/>
            <person name="Kim K.M."/>
            <person name="Choi K."/>
            <person name="Yoon M.H."/>
            <person name="Im W.T."/>
        </authorList>
    </citation>
    <scope>NUCLEOTIDE SEQUENCE [LARGE SCALE GENOMIC DNA]</scope>
    <source>
        <strain evidence="4 5">BS-11</strain>
    </source>
</reference>
<evidence type="ECO:0000259" key="3">
    <source>
        <dbReference type="PROSITE" id="PS51186"/>
    </source>
</evidence>
<dbReference type="SUPFAM" id="SSF55729">
    <property type="entry name" value="Acyl-CoA N-acyltransferases (Nat)"/>
    <property type="match status" value="1"/>
</dbReference>
<dbReference type="InterPro" id="IPR016181">
    <property type="entry name" value="Acyl_CoA_acyltransferase"/>
</dbReference>